<name>A0A183SNV3_SCHSO</name>
<dbReference type="EMBL" id="UYSU01033454">
    <property type="protein sequence ID" value="VDL92286.1"/>
    <property type="molecule type" value="Genomic_DNA"/>
</dbReference>
<sequence length="89" mass="9572">MCGCLLLTAAASPSPRISHVRARSLVGGALDVPAAKIDHRRRRGINNNRRHLRSVLFLSICNFATIVRSAGDNAIITLMSPLPQPVSSD</sequence>
<organism evidence="3">
    <name type="scientific">Schistocephalus solidus</name>
    <name type="common">Tapeworm</name>
    <dbReference type="NCBI Taxonomy" id="70667"/>
    <lineage>
        <taxon>Eukaryota</taxon>
        <taxon>Metazoa</taxon>
        <taxon>Spiralia</taxon>
        <taxon>Lophotrochozoa</taxon>
        <taxon>Platyhelminthes</taxon>
        <taxon>Cestoda</taxon>
        <taxon>Eucestoda</taxon>
        <taxon>Diphyllobothriidea</taxon>
        <taxon>Diphyllobothriidae</taxon>
        <taxon>Schistocephalus</taxon>
    </lineage>
</organism>
<reference evidence="1 2" key="2">
    <citation type="submission" date="2018-11" db="EMBL/GenBank/DDBJ databases">
        <authorList>
            <consortium name="Pathogen Informatics"/>
        </authorList>
    </citation>
    <scope>NUCLEOTIDE SEQUENCE [LARGE SCALE GENOMIC DNA]</scope>
    <source>
        <strain evidence="1 2">NST_G2</strain>
    </source>
</reference>
<dbReference type="Proteomes" id="UP000275846">
    <property type="component" value="Unassembled WGS sequence"/>
</dbReference>
<protein>
    <submittedName>
        <fullName evidence="3">Secreted protein</fullName>
    </submittedName>
</protein>
<gene>
    <name evidence="1" type="ORF">SSLN_LOCUS5901</name>
</gene>
<evidence type="ECO:0000313" key="2">
    <source>
        <dbReference type="Proteomes" id="UP000275846"/>
    </source>
</evidence>
<evidence type="ECO:0000313" key="3">
    <source>
        <dbReference type="WBParaSite" id="SSLN_0000609401-mRNA-1"/>
    </source>
</evidence>
<accession>A0A183SNV3</accession>
<dbReference type="AlphaFoldDB" id="A0A183SNV3"/>
<keyword evidence="2" id="KW-1185">Reference proteome</keyword>
<proteinExistence type="predicted"/>
<dbReference type="WBParaSite" id="SSLN_0000609401-mRNA-1">
    <property type="protein sequence ID" value="SSLN_0000609401-mRNA-1"/>
    <property type="gene ID" value="SSLN_0000609401"/>
</dbReference>
<reference evidence="3" key="1">
    <citation type="submission" date="2016-06" db="UniProtKB">
        <authorList>
            <consortium name="WormBaseParasite"/>
        </authorList>
    </citation>
    <scope>IDENTIFICATION</scope>
</reference>
<evidence type="ECO:0000313" key="1">
    <source>
        <dbReference type="EMBL" id="VDL92286.1"/>
    </source>
</evidence>